<dbReference type="InterPro" id="IPR012884">
    <property type="entry name" value="Excisionase-like"/>
</dbReference>
<dbReference type="SUPFAM" id="SSF46955">
    <property type="entry name" value="Putative DNA-binding domain"/>
    <property type="match status" value="1"/>
</dbReference>
<feature type="domain" description="Excisionase-like" evidence="3">
    <location>
        <begin position="5"/>
        <end position="60"/>
    </location>
</feature>
<dbReference type="Gene3D" id="1.10.1660.20">
    <property type="match status" value="1"/>
</dbReference>
<keyword evidence="1" id="KW-0238">DNA-binding</keyword>
<sequence length="92" mass="10345">MTKLLTLEEWADEVYTDKSKPTVPTLQRWARNGNIYPTPDKQGRQYLVKPGAIYINPNDLNLGKKIRDAQSAEPARAAFMEKVVNGTAKGRV</sequence>
<evidence type="ECO:0000256" key="2">
    <source>
        <dbReference type="ARBA" id="ARBA00023172"/>
    </source>
</evidence>
<evidence type="ECO:0000313" key="4">
    <source>
        <dbReference type="EMBL" id="QKJ58760.1"/>
    </source>
</evidence>
<dbReference type="InterPro" id="IPR009061">
    <property type="entry name" value="DNA-bd_dom_put_sf"/>
</dbReference>
<dbReference type="GO" id="GO:0003677">
    <property type="term" value="F:DNA binding"/>
    <property type="evidence" value="ECO:0007669"/>
    <property type="project" value="UniProtKB-KW"/>
</dbReference>
<evidence type="ECO:0000259" key="3">
    <source>
        <dbReference type="Pfam" id="PF07825"/>
    </source>
</evidence>
<dbReference type="Pfam" id="PF07825">
    <property type="entry name" value="Exc"/>
    <property type="match status" value="1"/>
</dbReference>
<gene>
    <name evidence="4" type="ORF">G9399_10785</name>
</gene>
<accession>A0AAE7EHL5</accession>
<dbReference type="RefSeq" id="WP_173409100.1">
    <property type="nucleotide sequence ID" value="NZ_CP054160.3"/>
</dbReference>
<evidence type="ECO:0000256" key="1">
    <source>
        <dbReference type="ARBA" id="ARBA00023125"/>
    </source>
</evidence>
<dbReference type="GO" id="GO:0006310">
    <property type="term" value="P:DNA recombination"/>
    <property type="evidence" value="ECO:0007669"/>
    <property type="project" value="UniProtKB-KW"/>
</dbReference>
<proteinExistence type="predicted"/>
<keyword evidence="2" id="KW-0233">DNA recombination</keyword>
<dbReference type="InterPro" id="IPR038137">
    <property type="entry name" value="Excisionase-like_sf"/>
</dbReference>
<evidence type="ECO:0000313" key="5">
    <source>
        <dbReference type="Proteomes" id="UP000503464"/>
    </source>
</evidence>
<dbReference type="AlphaFoldDB" id="A0AAE7EHL5"/>
<organism evidence="4 5">
    <name type="scientific">Serratia fonticola</name>
    <dbReference type="NCBI Taxonomy" id="47917"/>
    <lineage>
        <taxon>Bacteria</taxon>
        <taxon>Pseudomonadati</taxon>
        <taxon>Pseudomonadota</taxon>
        <taxon>Gammaproteobacteria</taxon>
        <taxon>Enterobacterales</taxon>
        <taxon>Yersiniaceae</taxon>
        <taxon>Serratia</taxon>
    </lineage>
</organism>
<reference evidence="5" key="1">
    <citation type="submission" date="2020-03" db="EMBL/GenBank/DDBJ databases">
        <title>Genome sequences of seven Enterobacteriaceae strains isolated from Canadian wastewater treatment facilities.</title>
        <authorList>
            <person name="Huang H."/>
            <person name="Chmara J.T."/>
            <person name="Duceppe M.-O."/>
        </authorList>
    </citation>
    <scope>NUCLEOTIDE SEQUENCE [LARGE SCALE GENOMIC DNA]</scope>
    <source>
        <strain evidence="5">Biosolid 3</strain>
    </source>
</reference>
<name>A0AAE7EHL5_SERFO</name>
<dbReference type="Proteomes" id="UP000503464">
    <property type="component" value="Chromosome"/>
</dbReference>
<dbReference type="EMBL" id="CP054160">
    <property type="protein sequence ID" value="QKJ58760.1"/>
    <property type="molecule type" value="Genomic_DNA"/>
</dbReference>
<protein>
    <submittedName>
        <fullName evidence="4">Excisionase</fullName>
    </submittedName>
</protein>